<protein>
    <recommendedName>
        <fullName evidence="3">Major fimbrial subunit protein N-terminal domain-containing protein</fullName>
    </recommendedName>
</protein>
<reference evidence="1 2" key="1">
    <citation type="submission" date="2011-04" db="EMBL/GenBank/DDBJ databases">
        <title>The Genome Sequence of Dysgonomonas gadei ATCC BAA-286.</title>
        <authorList>
            <consortium name="The Broad Institute Genome Sequencing Platform"/>
            <person name="Earl A."/>
            <person name="Ward D."/>
            <person name="Feldgarden M."/>
            <person name="Gevers D."/>
            <person name="Pudlo N."/>
            <person name="Martens E."/>
            <person name="Allen-Vercoe E."/>
            <person name="Young S.K."/>
            <person name="Zeng Q."/>
            <person name="Gargeya S."/>
            <person name="Fitzgerald M."/>
            <person name="Haas B."/>
            <person name="Abouelleil A."/>
            <person name="Alvarado L."/>
            <person name="Arachchi H.M."/>
            <person name="Berlin A."/>
            <person name="Brown A."/>
            <person name="Chapman S.B."/>
            <person name="Chen Z."/>
            <person name="Dunbar C."/>
            <person name="Freedman E."/>
            <person name="Gearin G."/>
            <person name="Gellesch M."/>
            <person name="Goldberg J."/>
            <person name="Griggs A."/>
            <person name="Gujja S."/>
            <person name="Heiman D."/>
            <person name="Howarth C."/>
            <person name="Larson L."/>
            <person name="Lui A."/>
            <person name="MacDonald P.J.P."/>
            <person name="Mehta T."/>
            <person name="Montmayeur A."/>
            <person name="Murphy C."/>
            <person name="Neiman D."/>
            <person name="Pearson M."/>
            <person name="Priest M."/>
            <person name="Roberts A."/>
            <person name="Saif S."/>
            <person name="Shea T."/>
            <person name="Shenoy N."/>
            <person name="Sisk P."/>
            <person name="Stolte C."/>
            <person name="Sykes S."/>
            <person name="Yandava C."/>
            <person name="Wortman J."/>
            <person name="Nusbaum C."/>
            <person name="Birren B."/>
        </authorList>
    </citation>
    <scope>NUCLEOTIDE SEQUENCE [LARGE SCALE GENOMIC DNA]</scope>
    <source>
        <strain evidence="1 2">ATCC BAA-286</strain>
    </source>
</reference>
<dbReference type="RefSeq" id="WP_006797855.1">
    <property type="nucleotide sequence ID" value="NZ_GL891979.1"/>
</dbReference>
<dbReference type="HOGENOM" id="CLU_384384_0_0_10"/>
<name>F5ITD3_9BACT</name>
<dbReference type="STRING" id="742766.HMPREF9455_00350"/>
<accession>F5ITD3</accession>
<dbReference type="Proteomes" id="UP000004913">
    <property type="component" value="Unassembled WGS sequence"/>
</dbReference>
<gene>
    <name evidence="1" type="ORF">HMPREF9455_00350</name>
</gene>
<comment type="caution">
    <text evidence="1">The sequence shown here is derived from an EMBL/GenBank/DDBJ whole genome shotgun (WGS) entry which is preliminary data.</text>
</comment>
<dbReference type="AlphaFoldDB" id="F5ITD3"/>
<sequence length="719" mass="78720">MKNKAYKIRNKSELIYLLLISTLTLIFSCRNEETNIELDDTSKHAINFTLNIPGLNLPSTYSMDGVKENEVKEVDVFIFKVSNSGEQTFIYHKKATNIKNASGTAKFHTVIDEATDCNILLVANARTQVDNILSTLINGVSTKEEVLSLLEYSNEDKWEADGDGIYRNIPMIAETGKINITIGMHITNVSLVRMLARIDVKINASVTPATFKLSNIYLCNYNTNGRIAPTWNSQRDLSSVAATTPNLPASPGRKPGIGSAIKYEADGLTLFNGEIYTFEANAASDGNGYDHTDRKDATCLIIEGKYNGASNSSFYRVDFTYPEANAGIEKGDYMPLLRNYRYEIEINGVTGAGLPSLEDALASYMVHSNLDINPIIYDEGLIKDIVFNGRYMLGVDIGEFLSYSGKNLNGTEEASKLVISTDEPEGWKIKISDTNNKTNPDWLKVTNIQGNTGSTQIGLIVNTSAADKAEIGYLDILAGNLVKRITYYSVDPLFEFKDLADGDIIDFGAASQSLIYNVNIRTNARWKYSASDDTNNNAFSNIILNASHPLDAPFNIGGTSAQPADITFHFSPSIDHTPVAGTKFATTLSFLTTFTGDSGNDIERTLTFKRTVPAYIGIYSMEPANIDLPSTGATVRITAVTNVAWTGIARYDNKDGTSATISSTAVTASSESTGYSNIIVRPNDESNTRKICFFIKYTDTNNVTHELPVGDLIQKKAGE</sequence>
<evidence type="ECO:0008006" key="3">
    <source>
        <dbReference type="Google" id="ProtNLM"/>
    </source>
</evidence>
<keyword evidence="2" id="KW-1185">Reference proteome</keyword>
<dbReference type="EMBL" id="ADLV01000006">
    <property type="protein sequence ID" value="EGJ99317.1"/>
    <property type="molecule type" value="Genomic_DNA"/>
</dbReference>
<evidence type="ECO:0000313" key="1">
    <source>
        <dbReference type="EMBL" id="EGJ99317.1"/>
    </source>
</evidence>
<proteinExistence type="predicted"/>
<organism evidence="1 2">
    <name type="scientific">Dysgonomonas gadei ATCC BAA-286</name>
    <dbReference type="NCBI Taxonomy" id="742766"/>
    <lineage>
        <taxon>Bacteria</taxon>
        <taxon>Pseudomonadati</taxon>
        <taxon>Bacteroidota</taxon>
        <taxon>Bacteroidia</taxon>
        <taxon>Bacteroidales</taxon>
        <taxon>Dysgonomonadaceae</taxon>
        <taxon>Dysgonomonas</taxon>
    </lineage>
</organism>
<dbReference type="eggNOG" id="ENOG50308JW">
    <property type="taxonomic scope" value="Bacteria"/>
</dbReference>
<evidence type="ECO:0000313" key="2">
    <source>
        <dbReference type="Proteomes" id="UP000004913"/>
    </source>
</evidence>
<dbReference type="OrthoDB" id="1030970at2"/>
<dbReference type="PROSITE" id="PS51257">
    <property type="entry name" value="PROKAR_LIPOPROTEIN"/>
    <property type="match status" value="1"/>
</dbReference>